<sequence length="467" mass="51418">MSEASIPKEWSDCQVGMIADVIAGGTPKAGNPDNFAEPGSGIAWLTPADLSGYKQKFISHGARDLSQAGYDSSSAKLMPKGSILFSSRAPIGYVAVAANEISTNQGFKNFVLPNGVDSSYAYFYFRSIRDLAESLGTGTTFKEISGATAKTLPFVLPPLAEQKEIATRLDDLLAQVDSVKTRLDGLPAILKRFRQSVLAAAVSGKLTEEWRKENKVAFDWNPFLIEDLACEKKYSLGIGPFGSNLKVTDYRDHGHPLVFVREIRAHSFGGEGTKFVSTSKFNELKAHRVEPGNILITKMGDPPGDVAIYPLDRPKAVITADCIKLSVDESKATTNFVYYSMMSECFRAKVFDISGGVAQQKVNLKKFKKLNLDIPSLPEQAEIVRRVEELFAFADQVDLRVTEAQGHVNHLTQSILAKAFRGELTEQWRKENSDLITGENSATALLERIKSERANQKPKNKTRKKKA</sequence>
<dbReference type="InterPro" id="IPR044946">
    <property type="entry name" value="Restrct_endonuc_typeI_TRD_sf"/>
</dbReference>
<feature type="domain" description="Type I restriction modification DNA specificity" evidence="5">
    <location>
        <begin position="7"/>
        <end position="185"/>
    </location>
</feature>
<protein>
    <submittedName>
        <fullName evidence="6">Restriction endonuclease subunit S</fullName>
    </submittedName>
</protein>
<keyword evidence="7" id="KW-1185">Reference proteome</keyword>
<keyword evidence="6" id="KW-0378">Hydrolase</keyword>
<proteinExistence type="inferred from homology"/>
<evidence type="ECO:0000313" key="6">
    <source>
        <dbReference type="EMBL" id="QHI68893.1"/>
    </source>
</evidence>
<dbReference type="EMBL" id="CP047593">
    <property type="protein sequence ID" value="QHI68893.1"/>
    <property type="molecule type" value="Genomic_DNA"/>
</dbReference>
<dbReference type="Gene3D" id="3.90.220.20">
    <property type="entry name" value="DNA methylase specificity domains"/>
    <property type="match status" value="2"/>
</dbReference>
<evidence type="ECO:0000259" key="5">
    <source>
        <dbReference type="Pfam" id="PF01420"/>
    </source>
</evidence>
<comment type="similarity">
    <text evidence="1">Belongs to the type-I restriction system S methylase family.</text>
</comment>
<dbReference type="GO" id="GO:0009307">
    <property type="term" value="P:DNA restriction-modification system"/>
    <property type="evidence" value="ECO:0007669"/>
    <property type="project" value="UniProtKB-KW"/>
</dbReference>
<dbReference type="RefSeq" id="WP_160627653.1">
    <property type="nucleotide sequence ID" value="NZ_CP047593.1"/>
</dbReference>
<dbReference type="REBASE" id="360030">
    <property type="entry name" value="S.KbaS5007ORF5320P"/>
</dbReference>
<evidence type="ECO:0000256" key="2">
    <source>
        <dbReference type="ARBA" id="ARBA00022747"/>
    </source>
</evidence>
<dbReference type="Pfam" id="PF01420">
    <property type="entry name" value="Methylase_S"/>
    <property type="match status" value="2"/>
</dbReference>
<reference evidence="6 7" key="1">
    <citation type="submission" date="2020-01" db="EMBL/GenBank/DDBJ databases">
        <title>Ponticoccus aerotolerans gen. nov., sp. nov., an anaerobic bacterium and proposal of Ponticoccusceae fam. nov., Ponticoccusles ord. nov. and Ponticoccuse classis nov. in the phylum Kiritimatiellaeota.</title>
        <authorList>
            <person name="Zhou L.Y."/>
            <person name="Du Z.J."/>
        </authorList>
    </citation>
    <scope>NUCLEOTIDE SEQUENCE [LARGE SCALE GENOMIC DNA]</scope>
    <source>
        <strain evidence="6 7">S-5007</strain>
    </source>
</reference>
<dbReference type="KEGG" id="taer:GT409_05315"/>
<dbReference type="PANTHER" id="PTHR43140">
    <property type="entry name" value="TYPE-1 RESTRICTION ENZYME ECOKI SPECIFICITY PROTEIN"/>
    <property type="match status" value="1"/>
</dbReference>
<keyword evidence="2" id="KW-0680">Restriction system</keyword>
<evidence type="ECO:0000256" key="4">
    <source>
        <dbReference type="SAM" id="MobiDB-lite"/>
    </source>
</evidence>
<dbReference type="Proteomes" id="UP000464954">
    <property type="component" value="Chromosome"/>
</dbReference>
<dbReference type="GO" id="GO:0003677">
    <property type="term" value="F:DNA binding"/>
    <property type="evidence" value="ECO:0007669"/>
    <property type="project" value="UniProtKB-KW"/>
</dbReference>
<dbReference type="SUPFAM" id="SSF116734">
    <property type="entry name" value="DNA methylase specificity domain"/>
    <property type="match status" value="2"/>
</dbReference>
<dbReference type="InterPro" id="IPR051212">
    <property type="entry name" value="Type-I_RE_S_subunit"/>
</dbReference>
<name>A0A6P1M783_9BACT</name>
<evidence type="ECO:0000256" key="1">
    <source>
        <dbReference type="ARBA" id="ARBA00010923"/>
    </source>
</evidence>
<dbReference type="PANTHER" id="PTHR43140:SF1">
    <property type="entry name" value="TYPE I RESTRICTION ENZYME ECOKI SPECIFICITY SUBUNIT"/>
    <property type="match status" value="1"/>
</dbReference>
<dbReference type="AlphaFoldDB" id="A0A6P1M783"/>
<evidence type="ECO:0000256" key="3">
    <source>
        <dbReference type="ARBA" id="ARBA00023125"/>
    </source>
</evidence>
<feature type="region of interest" description="Disordered" evidence="4">
    <location>
        <begin position="447"/>
        <end position="467"/>
    </location>
</feature>
<accession>A0A6P1M783</accession>
<keyword evidence="6" id="KW-0540">Nuclease</keyword>
<keyword evidence="6" id="KW-0255">Endonuclease</keyword>
<evidence type="ECO:0000313" key="7">
    <source>
        <dbReference type="Proteomes" id="UP000464954"/>
    </source>
</evidence>
<feature type="compositionally biased region" description="Basic residues" evidence="4">
    <location>
        <begin position="456"/>
        <end position="467"/>
    </location>
</feature>
<dbReference type="InterPro" id="IPR000055">
    <property type="entry name" value="Restrct_endonuc_typeI_TRD"/>
</dbReference>
<dbReference type="GO" id="GO:0004519">
    <property type="term" value="F:endonuclease activity"/>
    <property type="evidence" value="ECO:0007669"/>
    <property type="project" value="UniProtKB-KW"/>
</dbReference>
<gene>
    <name evidence="6" type="ORF">GT409_05315</name>
</gene>
<feature type="domain" description="Type I restriction modification DNA specificity" evidence="5">
    <location>
        <begin position="281"/>
        <end position="392"/>
    </location>
</feature>
<dbReference type="CDD" id="cd17273">
    <property type="entry name" value="RMtype1_S_EcoJA69PI-TRD1-CR1_like"/>
    <property type="match status" value="1"/>
</dbReference>
<organism evidence="6 7">
    <name type="scientific">Tichowtungia aerotolerans</name>
    <dbReference type="NCBI Taxonomy" id="2697043"/>
    <lineage>
        <taxon>Bacteria</taxon>
        <taxon>Pseudomonadati</taxon>
        <taxon>Kiritimatiellota</taxon>
        <taxon>Tichowtungiia</taxon>
        <taxon>Tichowtungiales</taxon>
        <taxon>Tichowtungiaceae</taxon>
        <taxon>Tichowtungia</taxon>
    </lineage>
</organism>
<keyword evidence="3" id="KW-0238">DNA-binding</keyword>